<evidence type="ECO:0000259" key="4">
    <source>
        <dbReference type="Pfam" id="PF00535"/>
    </source>
</evidence>
<keyword evidence="3 5" id="KW-0808">Transferase</keyword>
<dbReference type="EMBL" id="LDPZ01000057">
    <property type="protein sequence ID" value="KTQ85483.1"/>
    <property type="molecule type" value="Genomic_DNA"/>
</dbReference>
<evidence type="ECO:0000313" key="6">
    <source>
        <dbReference type="Proteomes" id="UP000078272"/>
    </source>
</evidence>
<keyword evidence="2" id="KW-0328">Glycosyltransferase</keyword>
<dbReference type="STRING" id="401562.NS365_09595"/>
<evidence type="ECO:0000313" key="5">
    <source>
        <dbReference type="EMBL" id="KTQ85483.1"/>
    </source>
</evidence>
<gene>
    <name evidence="5" type="ORF">NS226_19420</name>
</gene>
<dbReference type="SUPFAM" id="SSF53448">
    <property type="entry name" value="Nucleotide-diphospho-sugar transferases"/>
    <property type="match status" value="1"/>
</dbReference>
<dbReference type="PANTHER" id="PTHR43179">
    <property type="entry name" value="RHAMNOSYLTRANSFERASE WBBL"/>
    <property type="match status" value="1"/>
</dbReference>
<dbReference type="PANTHER" id="PTHR43179:SF12">
    <property type="entry name" value="GALACTOFURANOSYLTRANSFERASE GLFT2"/>
    <property type="match status" value="1"/>
</dbReference>
<reference evidence="5 6" key="1">
    <citation type="journal article" date="2016" name="Front. Microbiol.">
        <title>Genomic Resource of Rice Seed Associated Bacteria.</title>
        <authorList>
            <person name="Midha S."/>
            <person name="Bansal K."/>
            <person name="Sharma S."/>
            <person name="Kumar N."/>
            <person name="Patil P.P."/>
            <person name="Chaudhry V."/>
            <person name="Patil P.B."/>
        </authorList>
    </citation>
    <scope>NUCLEOTIDE SEQUENCE [LARGE SCALE GENOMIC DNA]</scope>
    <source>
        <strain evidence="5 6">NS226</strain>
    </source>
</reference>
<dbReference type="PATRIC" id="fig|401562.3.peg.4003"/>
<evidence type="ECO:0000256" key="1">
    <source>
        <dbReference type="ARBA" id="ARBA00006739"/>
    </source>
</evidence>
<accession>A0A175R406</accession>
<organism evidence="5 6">
    <name type="scientific">Aureimonas ureilytica</name>
    <dbReference type="NCBI Taxonomy" id="401562"/>
    <lineage>
        <taxon>Bacteria</taxon>
        <taxon>Pseudomonadati</taxon>
        <taxon>Pseudomonadota</taxon>
        <taxon>Alphaproteobacteria</taxon>
        <taxon>Hyphomicrobiales</taxon>
        <taxon>Aurantimonadaceae</taxon>
        <taxon>Aureimonas</taxon>
    </lineage>
</organism>
<dbReference type="Gene3D" id="3.90.550.10">
    <property type="entry name" value="Spore Coat Polysaccharide Biosynthesis Protein SpsA, Chain A"/>
    <property type="match status" value="1"/>
</dbReference>
<feature type="domain" description="Glycosyltransferase 2-like" evidence="4">
    <location>
        <begin position="32"/>
        <end position="168"/>
    </location>
</feature>
<dbReference type="RefSeq" id="WP_058636372.1">
    <property type="nucleotide sequence ID" value="NZ_LDPZ01000057.1"/>
</dbReference>
<comment type="similarity">
    <text evidence="1">Belongs to the glycosyltransferase 2 family.</text>
</comment>
<dbReference type="Proteomes" id="UP000078272">
    <property type="component" value="Unassembled WGS sequence"/>
</dbReference>
<dbReference type="InterPro" id="IPR029044">
    <property type="entry name" value="Nucleotide-diphossugar_trans"/>
</dbReference>
<dbReference type="Pfam" id="PF00535">
    <property type="entry name" value="Glycos_transf_2"/>
    <property type="match status" value="1"/>
</dbReference>
<sequence length="331" mass="36021">MEPTPLPLDRLPSAVTVEALSPNHGAEREIVVVVPTFRRPDLVLRTLASLQAQTTHRPFAIVLVENDSEGREGLEAARPLFESGGLTGLVLVAHERGNCAAYNAGFAAARRFYPALQVALIIDDDEEAAPDWIEAHLAALDRLGVDVTGAPQVPVFEDAAKQRLAEHPVFRPPFDASGPVPTLVSSGNVAIRAAVLDRMGEPLFDPRFNFTGGGDADLFSRCREAGFRFGWCREAAVREVVPKRRTEFSWINARSLRNGALSTLVQRGRDGRARTLAKSLALALAAPPRSVALALRSRSLLIGLYHIQIALGRLQGEFGRVGEQYRKPESN</sequence>
<dbReference type="GO" id="GO:0016757">
    <property type="term" value="F:glycosyltransferase activity"/>
    <property type="evidence" value="ECO:0007669"/>
    <property type="project" value="UniProtKB-KW"/>
</dbReference>
<evidence type="ECO:0000256" key="2">
    <source>
        <dbReference type="ARBA" id="ARBA00022676"/>
    </source>
</evidence>
<comment type="caution">
    <text evidence="5">The sequence shown here is derived from an EMBL/GenBank/DDBJ whole genome shotgun (WGS) entry which is preliminary data.</text>
</comment>
<name>A0A175R406_9HYPH</name>
<protein>
    <submittedName>
        <fullName evidence="5">Glycosyl transferase family A</fullName>
    </submittedName>
</protein>
<dbReference type="InterPro" id="IPR001173">
    <property type="entry name" value="Glyco_trans_2-like"/>
</dbReference>
<evidence type="ECO:0000256" key="3">
    <source>
        <dbReference type="ARBA" id="ARBA00022679"/>
    </source>
</evidence>
<dbReference type="OrthoDB" id="6116224at2"/>
<dbReference type="AlphaFoldDB" id="A0A175R406"/>
<proteinExistence type="inferred from homology"/>